<evidence type="ECO:0000256" key="2">
    <source>
        <dbReference type="ARBA" id="ARBA00022737"/>
    </source>
</evidence>
<dbReference type="InterPro" id="IPR019734">
    <property type="entry name" value="TPR_rpt"/>
</dbReference>
<evidence type="ECO:0000256" key="3">
    <source>
        <dbReference type="ARBA" id="ARBA00022803"/>
    </source>
</evidence>
<dbReference type="Proteomes" id="UP000185999">
    <property type="component" value="Unassembled WGS sequence"/>
</dbReference>
<evidence type="ECO:0000256" key="5">
    <source>
        <dbReference type="PROSITE-ProRule" id="PRU00339"/>
    </source>
</evidence>
<dbReference type="HAMAP" id="MF_00994">
    <property type="entry name" value="LPS_assembly_LapB"/>
    <property type="match status" value="1"/>
</dbReference>
<accession>A0A1N7PE04</accession>
<dbReference type="InterPro" id="IPR051685">
    <property type="entry name" value="Ycf3/AcsC/BcsC/TPR_MFPF"/>
</dbReference>
<feature type="topological domain" description="Cytoplasmic" evidence="4">
    <location>
        <begin position="34"/>
        <end position="405"/>
    </location>
</feature>
<keyword evidence="4 6" id="KW-1133">Transmembrane helix</keyword>
<dbReference type="Pfam" id="PF18073">
    <property type="entry name" value="Zn_ribbon_LapB"/>
    <property type="match status" value="1"/>
</dbReference>
<evidence type="ECO:0000256" key="6">
    <source>
        <dbReference type="SAM" id="Phobius"/>
    </source>
</evidence>
<feature type="binding site" evidence="4">
    <location>
        <position position="373"/>
    </location>
    <ligand>
        <name>Fe cation</name>
        <dbReference type="ChEBI" id="CHEBI:24875"/>
    </ligand>
</feature>
<sequence>MIESMSDRMLDSMADIWLLIPLVIAIFIGWLLGRNSAVGVSKPSSNSILNRDYFVGLDYLLNEKTDEAIESFIRALEVNSDTIPAHLALAKLFRRKGDVQRAISIHQDLLARLDLSRSDSLRIQMALSLDYDSIGLLDRAENLLKEIIKQNPPRETHRKALTLLTKLYEKEQEWAQAIETARHLNSDEMLNIRHECAHYYCELSEKLLKEKHYKEAAEYLKQGLLLDPLSVRISFLQAQVAMRQKQWKTAIRVLRKIEQQDPVFLSEAIKDLKQCYIALHDKVEYEFFLRHCIAHTPSATAILALAELIKDDQGVHAAGTFITDELKHRPSIKGFNRLIAMHIEHGSENAKDSLKTLRSLIGTLETNKPRYLCQQCGFSGRTLVWQCPSCKTWGTTKPIQGLEGE</sequence>
<dbReference type="InterPro" id="IPR041166">
    <property type="entry name" value="Rubredoxin_2"/>
</dbReference>
<protein>
    <recommendedName>
        <fullName evidence="4">Lipopolysaccharide assembly protein B</fullName>
    </recommendedName>
</protein>
<name>A0A1N7PE04_9GAMM</name>
<comment type="subcellular location">
    <subcellularLocation>
        <location evidence="4">Cell inner membrane</location>
        <topology evidence="4">Single-pass membrane protein</topology>
        <orientation evidence="4">Cytoplasmic side</orientation>
    </subcellularLocation>
</comment>
<keyword evidence="3 4" id="KW-0802">TPR repeat</keyword>
<keyword evidence="4 6" id="KW-0472">Membrane</keyword>
<keyword evidence="1 4" id="KW-0479">Metal-binding</keyword>
<gene>
    <name evidence="4" type="primary">lapB</name>
    <name evidence="8" type="ORF">SAMN05421760_11412</name>
</gene>
<dbReference type="Pfam" id="PF13176">
    <property type="entry name" value="TPR_7"/>
    <property type="match status" value="1"/>
</dbReference>
<dbReference type="EMBL" id="FTOE01000014">
    <property type="protein sequence ID" value="SIT08757.1"/>
    <property type="molecule type" value="Genomic_DNA"/>
</dbReference>
<dbReference type="GO" id="GO:0009898">
    <property type="term" value="C:cytoplasmic side of plasma membrane"/>
    <property type="evidence" value="ECO:0007669"/>
    <property type="project" value="UniProtKB-UniRule"/>
</dbReference>
<feature type="repeat" description="TPR" evidence="5">
    <location>
        <begin position="49"/>
        <end position="82"/>
    </location>
</feature>
<feature type="transmembrane region" description="Helical" evidence="6">
    <location>
        <begin position="12"/>
        <end position="33"/>
    </location>
</feature>
<dbReference type="PANTHER" id="PTHR44943">
    <property type="entry name" value="CELLULOSE SYNTHASE OPERON PROTEIN C"/>
    <property type="match status" value="1"/>
</dbReference>
<dbReference type="PANTHER" id="PTHR44943:SF8">
    <property type="entry name" value="TPR REPEAT-CONTAINING PROTEIN MJ0263"/>
    <property type="match status" value="1"/>
</dbReference>
<dbReference type="GO" id="GO:0008653">
    <property type="term" value="P:lipopolysaccharide metabolic process"/>
    <property type="evidence" value="ECO:0007669"/>
    <property type="project" value="InterPro"/>
</dbReference>
<evidence type="ECO:0000259" key="7">
    <source>
        <dbReference type="Pfam" id="PF18073"/>
    </source>
</evidence>
<evidence type="ECO:0000313" key="9">
    <source>
        <dbReference type="Proteomes" id="UP000185999"/>
    </source>
</evidence>
<comment type="similarity">
    <text evidence="4">Belongs to the LapB family.</text>
</comment>
<keyword evidence="2 4" id="KW-0677">Repeat</keyword>
<keyword evidence="9" id="KW-1185">Reference proteome</keyword>
<keyword evidence="4" id="KW-0408">Iron</keyword>
<dbReference type="InterPro" id="IPR011990">
    <property type="entry name" value="TPR-like_helical_dom_sf"/>
</dbReference>
<dbReference type="NCBIfam" id="NF008757">
    <property type="entry name" value="PRK11788.1-5"/>
    <property type="match status" value="1"/>
</dbReference>
<dbReference type="SMART" id="SM00028">
    <property type="entry name" value="TPR"/>
    <property type="match status" value="4"/>
</dbReference>
<feature type="repeat" description="TPR" evidence="5">
    <location>
        <begin position="197"/>
        <end position="230"/>
    </location>
</feature>
<dbReference type="PROSITE" id="PS50005">
    <property type="entry name" value="TPR"/>
    <property type="match status" value="2"/>
</dbReference>
<evidence type="ECO:0000256" key="4">
    <source>
        <dbReference type="HAMAP-Rule" id="MF_00994"/>
    </source>
</evidence>
<dbReference type="Gene3D" id="1.25.40.10">
    <property type="entry name" value="Tetratricopeptide repeat domain"/>
    <property type="match status" value="2"/>
</dbReference>
<dbReference type="GO" id="GO:0005506">
    <property type="term" value="F:iron ion binding"/>
    <property type="evidence" value="ECO:0007669"/>
    <property type="project" value="UniProtKB-UniRule"/>
</dbReference>
<feature type="binding site" evidence="4">
    <location>
        <position position="390"/>
    </location>
    <ligand>
        <name>Fe cation</name>
        <dbReference type="ChEBI" id="CHEBI:24875"/>
    </ligand>
</feature>
<dbReference type="AlphaFoldDB" id="A0A1N7PE04"/>
<dbReference type="Pfam" id="PF14559">
    <property type="entry name" value="TPR_19"/>
    <property type="match status" value="1"/>
</dbReference>
<dbReference type="SUPFAM" id="SSF81901">
    <property type="entry name" value="HCP-like"/>
    <property type="match status" value="1"/>
</dbReference>
<evidence type="ECO:0000313" key="8">
    <source>
        <dbReference type="EMBL" id="SIT08757.1"/>
    </source>
</evidence>
<evidence type="ECO:0000256" key="1">
    <source>
        <dbReference type="ARBA" id="ARBA00022723"/>
    </source>
</evidence>
<comment type="function">
    <text evidence="4">Modulates cellular lipopolysaccharide (LPS) levels by regulating LpxC, which is involved in lipid A biosynthesis. May act by modulating the proteolytic activity of FtsH towards LpxC. May also coordinate assembly of proteins involved in LPS synthesis at the plasma membrane.</text>
</comment>
<proteinExistence type="inferred from homology"/>
<keyword evidence="4" id="KW-1003">Cell membrane</keyword>
<feature type="domain" description="LapB rubredoxin metal binding" evidence="7">
    <location>
        <begin position="371"/>
        <end position="397"/>
    </location>
</feature>
<keyword evidence="4 6" id="KW-0812">Transmembrane</keyword>
<dbReference type="STRING" id="619304.SAMN05421760_11412"/>
<keyword evidence="4" id="KW-0997">Cell inner membrane</keyword>
<reference evidence="9" key="1">
    <citation type="submission" date="2017-01" db="EMBL/GenBank/DDBJ databases">
        <authorList>
            <person name="Varghese N."/>
            <person name="Submissions S."/>
        </authorList>
    </citation>
    <scope>NUCLEOTIDE SEQUENCE [LARGE SCALE GENOMIC DNA]</scope>
    <source>
        <strain evidence="9">DSM 22306</strain>
    </source>
</reference>
<organism evidence="8 9">
    <name type="scientific">Neptunomonas antarctica</name>
    <dbReference type="NCBI Taxonomy" id="619304"/>
    <lineage>
        <taxon>Bacteria</taxon>
        <taxon>Pseudomonadati</taxon>
        <taxon>Pseudomonadota</taxon>
        <taxon>Gammaproteobacteria</taxon>
        <taxon>Oceanospirillales</taxon>
        <taxon>Oceanospirillaceae</taxon>
        <taxon>Neptunomonas</taxon>
    </lineage>
</organism>
<feature type="binding site" evidence="4">
    <location>
        <position position="376"/>
    </location>
    <ligand>
        <name>Fe cation</name>
        <dbReference type="ChEBI" id="CHEBI:24875"/>
    </ligand>
</feature>
<dbReference type="InterPro" id="IPR030865">
    <property type="entry name" value="LapB"/>
</dbReference>
<dbReference type="GO" id="GO:0046890">
    <property type="term" value="P:regulation of lipid biosynthetic process"/>
    <property type="evidence" value="ECO:0007669"/>
    <property type="project" value="UniProtKB-UniRule"/>
</dbReference>
<feature type="binding site" evidence="4">
    <location>
        <position position="387"/>
    </location>
    <ligand>
        <name>Fe cation</name>
        <dbReference type="ChEBI" id="CHEBI:24875"/>
    </ligand>
</feature>